<dbReference type="Proteomes" id="UP001437256">
    <property type="component" value="Unassembled WGS sequence"/>
</dbReference>
<organism evidence="1 2">
    <name type="scientific">Marasmius tenuissimus</name>
    <dbReference type="NCBI Taxonomy" id="585030"/>
    <lineage>
        <taxon>Eukaryota</taxon>
        <taxon>Fungi</taxon>
        <taxon>Dikarya</taxon>
        <taxon>Basidiomycota</taxon>
        <taxon>Agaricomycotina</taxon>
        <taxon>Agaricomycetes</taxon>
        <taxon>Agaricomycetidae</taxon>
        <taxon>Agaricales</taxon>
        <taxon>Marasmiineae</taxon>
        <taxon>Marasmiaceae</taxon>
        <taxon>Marasmius</taxon>
    </lineage>
</organism>
<accession>A0ABR2ZBU3</accession>
<dbReference type="SUPFAM" id="SSF52047">
    <property type="entry name" value="RNI-like"/>
    <property type="match status" value="1"/>
</dbReference>
<sequence>MLKLEVPHTPLFAHYFEREFKDGFPRLAGLTVRLYGSEDGHVGGYDWTVQHFLSRFSEFSPQLQSLSLSLPKDNIEDCDGIGDLDFFETSFRNITYLRIRTDTDSARFVLKSCQRLVSVDIRLHANKEWVPADAYPLVAACLRRLYIFCAEPEHAPTLLEELMENTTCPHLQTFSLSTQNDEEEVKLTSLTAAIERLSLRSEAASGMEALSIHRLYLPNLDRIIELVPNLKELDITEPHTKHNKILKDSVVQRLSASGMLSNIRSIAITGRRYWGEQKFEKMIRAVVRHVSQPVIVKVVLHEECTPINGGRISRSLYQEKQLEMTIIQPDSEDEGEWIQWWFGGRK</sequence>
<reference evidence="1 2" key="1">
    <citation type="submission" date="2024-05" db="EMBL/GenBank/DDBJ databases">
        <title>A draft genome resource for the thread blight pathogen Marasmius tenuissimus strain MS-2.</title>
        <authorList>
            <person name="Yulfo-Soto G.E."/>
            <person name="Baruah I.K."/>
            <person name="Amoako-Attah I."/>
            <person name="Bukari Y."/>
            <person name="Meinhardt L.W."/>
            <person name="Bailey B.A."/>
            <person name="Cohen S.P."/>
        </authorList>
    </citation>
    <scope>NUCLEOTIDE SEQUENCE [LARGE SCALE GENOMIC DNA]</scope>
    <source>
        <strain evidence="1 2">MS-2</strain>
    </source>
</reference>
<comment type="caution">
    <text evidence="1">The sequence shown here is derived from an EMBL/GenBank/DDBJ whole genome shotgun (WGS) entry which is preliminary data.</text>
</comment>
<gene>
    <name evidence="1" type="ORF">AAF712_014642</name>
</gene>
<proteinExistence type="predicted"/>
<dbReference type="EMBL" id="JBBXMP010000287">
    <property type="protein sequence ID" value="KAL0058672.1"/>
    <property type="molecule type" value="Genomic_DNA"/>
</dbReference>
<name>A0ABR2ZBU3_9AGAR</name>
<keyword evidence="2" id="KW-1185">Reference proteome</keyword>
<evidence type="ECO:0000313" key="2">
    <source>
        <dbReference type="Proteomes" id="UP001437256"/>
    </source>
</evidence>
<dbReference type="InterPro" id="IPR032675">
    <property type="entry name" value="LRR_dom_sf"/>
</dbReference>
<dbReference type="Gene3D" id="3.80.10.10">
    <property type="entry name" value="Ribonuclease Inhibitor"/>
    <property type="match status" value="1"/>
</dbReference>
<protein>
    <submittedName>
        <fullName evidence="1">Uncharacterized protein</fullName>
    </submittedName>
</protein>
<evidence type="ECO:0000313" key="1">
    <source>
        <dbReference type="EMBL" id="KAL0058672.1"/>
    </source>
</evidence>